<feature type="region of interest" description="Disordered" evidence="1">
    <location>
        <begin position="120"/>
        <end position="150"/>
    </location>
</feature>
<protein>
    <submittedName>
        <fullName evidence="2">Uncharacterized protein</fullName>
    </submittedName>
</protein>
<evidence type="ECO:0000256" key="1">
    <source>
        <dbReference type="SAM" id="MobiDB-lite"/>
    </source>
</evidence>
<dbReference type="Gene3D" id="2.30.29.30">
    <property type="entry name" value="Pleckstrin-homology domain (PH domain)/Phosphotyrosine-binding domain (PTB)"/>
    <property type="match status" value="1"/>
</dbReference>
<organism evidence="2 3">
    <name type="scientific">Olpidium bornovanus</name>
    <dbReference type="NCBI Taxonomy" id="278681"/>
    <lineage>
        <taxon>Eukaryota</taxon>
        <taxon>Fungi</taxon>
        <taxon>Fungi incertae sedis</taxon>
        <taxon>Olpidiomycota</taxon>
        <taxon>Olpidiomycotina</taxon>
        <taxon>Olpidiomycetes</taxon>
        <taxon>Olpidiales</taxon>
        <taxon>Olpidiaceae</taxon>
        <taxon>Olpidium</taxon>
    </lineage>
</organism>
<reference evidence="2 3" key="1">
    <citation type="journal article" name="Sci. Rep.">
        <title>Genome-scale phylogenetic analyses confirm Olpidium as the closest living zoosporic fungus to the non-flagellated, terrestrial fungi.</title>
        <authorList>
            <person name="Chang Y."/>
            <person name="Rochon D."/>
            <person name="Sekimoto S."/>
            <person name="Wang Y."/>
            <person name="Chovatia M."/>
            <person name="Sandor L."/>
            <person name="Salamov A."/>
            <person name="Grigoriev I.V."/>
            <person name="Stajich J.E."/>
            <person name="Spatafora J.W."/>
        </authorList>
    </citation>
    <scope>NUCLEOTIDE SEQUENCE [LARGE SCALE GENOMIC DNA]</scope>
    <source>
        <strain evidence="2">S191</strain>
    </source>
</reference>
<proteinExistence type="predicted"/>
<dbReference type="EMBL" id="JAEFCI010006787">
    <property type="protein sequence ID" value="KAG5459475.1"/>
    <property type="molecule type" value="Genomic_DNA"/>
</dbReference>
<comment type="caution">
    <text evidence="2">The sequence shown here is derived from an EMBL/GenBank/DDBJ whole genome shotgun (WGS) entry which is preliminary data.</text>
</comment>
<sequence length="150" mass="16736">MADLKTALHRIHESAKLVNRAKQLNESRERIAELTSRLKLQYPLATEHRRYLGEGPVLYIGPNADRPLAAYLFLFNDQMLVTKRHYDRKKLKSHTTKFSCVCNIPLGGAAMTNGSLSTGEVAAISPDTPNSRSTSPTKGKSRNKTKKKSN</sequence>
<accession>A0A8H7ZUB3</accession>
<evidence type="ECO:0000313" key="2">
    <source>
        <dbReference type="EMBL" id="KAG5459475.1"/>
    </source>
</evidence>
<feature type="compositionally biased region" description="Basic residues" evidence="1">
    <location>
        <begin position="139"/>
        <end position="150"/>
    </location>
</feature>
<dbReference type="InterPro" id="IPR011993">
    <property type="entry name" value="PH-like_dom_sf"/>
</dbReference>
<keyword evidence="3" id="KW-1185">Reference proteome</keyword>
<gene>
    <name evidence="2" type="ORF">BJ554DRAFT_119</name>
</gene>
<dbReference type="SUPFAM" id="SSF50729">
    <property type="entry name" value="PH domain-like"/>
    <property type="match status" value="1"/>
</dbReference>
<dbReference type="AlphaFoldDB" id="A0A8H7ZUB3"/>
<dbReference type="Proteomes" id="UP000673691">
    <property type="component" value="Unassembled WGS sequence"/>
</dbReference>
<feature type="compositionally biased region" description="Polar residues" evidence="1">
    <location>
        <begin position="127"/>
        <end position="136"/>
    </location>
</feature>
<name>A0A8H7ZUB3_9FUNG</name>
<evidence type="ECO:0000313" key="3">
    <source>
        <dbReference type="Proteomes" id="UP000673691"/>
    </source>
</evidence>